<evidence type="ECO:0000313" key="8">
    <source>
        <dbReference type="Proteomes" id="UP001596220"/>
    </source>
</evidence>
<keyword evidence="4" id="KW-0238">DNA-binding</keyword>
<dbReference type="SUPFAM" id="SSF49319">
    <property type="entry name" value="Actinoxanthin-like"/>
    <property type="match status" value="1"/>
</dbReference>
<comment type="caution">
    <text evidence="7">The sequence shown here is derived from an EMBL/GenBank/DDBJ whole genome shotgun (WGS) entry which is preliminary data.</text>
</comment>
<evidence type="ECO:0000256" key="5">
    <source>
        <dbReference type="ARBA" id="ARBA00023157"/>
    </source>
</evidence>
<keyword evidence="2" id="KW-0929">Antimicrobial</keyword>
<dbReference type="Proteomes" id="UP001596220">
    <property type="component" value="Unassembled WGS sequence"/>
</dbReference>
<comment type="similarity">
    <text evidence="1">Belongs to the neocarzinostatin family.</text>
</comment>
<keyword evidence="3" id="KW-0044">Antibiotic</keyword>
<organism evidence="7 8">
    <name type="scientific">Saccharothrix lopnurensis</name>
    <dbReference type="NCBI Taxonomy" id="1670621"/>
    <lineage>
        <taxon>Bacteria</taxon>
        <taxon>Bacillati</taxon>
        <taxon>Actinomycetota</taxon>
        <taxon>Actinomycetes</taxon>
        <taxon>Pseudonocardiales</taxon>
        <taxon>Pseudonocardiaceae</taxon>
        <taxon>Saccharothrix</taxon>
    </lineage>
</organism>
<dbReference type="NCBIfam" id="NF040680">
    <property type="entry name" value="chromo_anti"/>
    <property type="match status" value="1"/>
</dbReference>
<protein>
    <submittedName>
        <fullName evidence="7">Enediyne antibiotic chromoprotein</fullName>
    </submittedName>
</protein>
<keyword evidence="5" id="KW-1015">Disulfide bond</keyword>
<evidence type="ECO:0000256" key="1">
    <source>
        <dbReference type="ARBA" id="ARBA00010648"/>
    </source>
</evidence>
<evidence type="ECO:0000313" key="7">
    <source>
        <dbReference type="EMBL" id="MFC6093107.1"/>
    </source>
</evidence>
<name>A0ABW1PE23_9PSEU</name>
<dbReference type="InterPro" id="IPR002186">
    <property type="entry name" value="Neocarzinostatin_fam"/>
</dbReference>
<dbReference type="Gene3D" id="2.60.40.230">
    <property type="entry name" value="Neocarzinostatin-like"/>
    <property type="match status" value="1"/>
</dbReference>
<dbReference type="PRINTS" id="PR01885">
    <property type="entry name" value="MACROMOMYCIN"/>
</dbReference>
<evidence type="ECO:0000256" key="6">
    <source>
        <dbReference type="SAM" id="SignalP"/>
    </source>
</evidence>
<dbReference type="Pfam" id="PF00960">
    <property type="entry name" value="Neocarzinostat"/>
    <property type="match status" value="1"/>
</dbReference>
<dbReference type="EMBL" id="JBHSQO010000038">
    <property type="protein sequence ID" value="MFC6093107.1"/>
    <property type="molecule type" value="Genomic_DNA"/>
</dbReference>
<reference evidence="8" key="1">
    <citation type="journal article" date="2019" name="Int. J. Syst. Evol. Microbiol.">
        <title>The Global Catalogue of Microorganisms (GCM) 10K type strain sequencing project: providing services to taxonomists for standard genome sequencing and annotation.</title>
        <authorList>
            <consortium name="The Broad Institute Genomics Platform"/>
            <consortium name="The Broad Institute Genome Sequencing Center for Infectious Disease"/>
            <person name="Wu L."/>
            <person name="Ma J."/>
        </authorList>
    </citation>
    <scope>NUCLEOTIDE SEQUENCE [LARGE SCALE GENOMIC DNA]</scope>
    <source>
        <strain evidence="8">CGMCC 4.7246</strain>
    </source>
</reference>
<evidence type="ECO:0000256" key="2">
    <source>
        <dbReference type="ARBA" id="ARBA00022529"/>
    </source>
</evidence>
<feature type="chain" id="PRO_5046086035" evidence="6">
    <location>
        <begin position="33"/>
        <end position="149"/>
    </location>
</feature>
<accession>A0ABW1PE23</accession>
<proteinExistence type="inferred from homology"/>
<keyword evidence="6" id="KW-0732">Signal</keyword>
<dbReference type="InterPro" id="IPR027273">
    <property type="entry name" value="Neocarzinostatin-like"/>
</dbReference>
<evidence type="ECO:0000256" key="4">
    <source>
        <dbReference type="ARBA" id="ARBA00023125"/>
    </source>
</evidence>
<evidence type="ECO:0000256" key="3">
    <source>
        <dbReference type="ARBA" id="ARBA00023022"/>
    </source>
</evidence>
<keyword evidence="8" id="KW-1185">Reference proteome</keyword>
<gene>
    <name evidence="7" type="ORF">ACFP3R_27875</name>
</gene>
<sequence>MKAQPGSARVKFGLAAAAALGLSLAVVPTAVAQPQVLAAKVVVSPSAALPATTDVTVDISGFKPRSAVFTQQCAQVTETVIGCDWGNTRSLILGEGGEGKTQLTVRRVFEAHDENGNPIGSIDCASVKPGCFVAVGNRQEGSGVVLAFA</sequence>
<feature type="signal peptide" evidence="6">
    <location>
        <begin position="1"/>
        <end position="32"/>
    </location>
</feature>
<dbReference type="RefSeq" id="WP_380639967.1">
    <property type="nucleotide sequence ID" value="NZ_JBHSQO010000038.1"/>
</dbReference>